<dbReference type="Proteomes" id="UP000245206">
    <property type="component" value="Unassembled WGS sequence"/>
</dbReference>
<dbReference type="EMBL" id="BFAZ01000011">
    <property type="protein sequence ID" value="GBF44317.1"/>
    <property type="molecule type" value="Genomic_DNA"/>
</dbReference>
<organism evidence="1 2">
    <name type="scientific">Leptospira ellinghausenii</name>
    <dbReference type="NCBI Taxonomy" id="1917822"/>
    <lineage>
        <taxon>Bacteria</taxon>
        <taxon>Pseudomonadati</taxon>
        <taxon>Spirochaetota</taxon>
        <taxon>Spirochaetia</taxon>
        <taxon>Leptospirales</taxon>
        <taxon>Leptospiraceae</taxon>
        <taxon>Leptospira</taxon>
    </lineage>
</organism>
<sequence>MNFWEHFEIDKEHLHDTSFSFVKAKTKTRHSCEFCSDHWGTVVRLFKSQSDFENSSFYGGEDIIKGDPKAKIAVWPGKNNVGRNKTSYWLCAPVHPLCGCEIEVEETIHESKEDLEDWYSTLEWD</sequence>
<comment type="caution">
    <text evidence="1">The sequence shown here is derived from an EMBL/GenBank/DDBJ whole genome shotgun (WGS) entry which is preliminary data.</text>
</comment>
<proteinExistence type="predicted"/>
<gene>
    <name evidence="1" type="ORF">LPTSP2_36200</name>
</gene>
<evidence type="ECO:0000313" key="2">
    <source>
        <dbReference type="Proteomes" id="UP000245206"/>
    </source>
</evidence>
<protein>
    <submittedName>
        <fullName evidence="1">Uncharacterized protein</fullName>
    </submittedName>
</protein>
<name>A0A2P2DI47_9LEPT</name>
<dbReference type="RefSeq" id="WP_245918575.1">
    <property type="nucleotide sequence ID" value="NZ_BFAZ01000011.1"/>
</dbReference>
<dbReference type="AlphaFoldDB" id="A0A2P2DI47"/>
<keyword evidence="2" id="KW-1185">Reference proteome</keyword>
<accession>A0A2P2DI47</accession>
<evidence type="ECO:0000313" key="1">
    <source>
        <dbReference type="EMBL" id="GBF44317.1"/>
    </source>
</evidence>
<reference evidence="2" key="1">
    <citation type="journal article" date="2019" name="Microbiol. Immunol.">
        <title>Molecular and phenotypic characterization of Leptospira johnsonii sp. nov., Leptospira ellinghausenii sp. nov. and Leptospira ryugenii sp. nov. isolated from soil and water in Japan.</title>
        <authorList>
            <person name="Masuzawa T."/>
            <person name="Saito M."/>
            <person name="Nakao R."/>
            <person name="Nikaido Y."/>
            <person name="Matsumoto M."/>
            <person name="Ogawa M."/>
            <person name="Yokoyama M."/>
            <person name="Hidaka Y."/>
            <person name="Tomita J."/>
            <person name="Sakakibara K."/>
            <person name="Suzuki K."/>
            <person name="Yasuda S."/>
            <person name="Sato H."/>
            <person name="Yamaguchi M."/>
            <person name="Yoshida S.I."/>
            <person name="Koizumi N."/>
            <person name="Kawamura Y."/>
        </authorList>
    </citation>
    <scope>NUCLEOTIDE SEQUENCE [LARGE SCALE GENOMIC DNA]</scope>
    <source>
        <strain evidence="2">E18</strain>
    </source>
</reference>